<accession>A0A381Y0I8</accession>
<organism evidence="1">
    <name type="scientific">marine metagenome</name>
    <dbReference type="NCBI Taxonomy" id="408172"/>
    <lineage>
        <taxon>unclassified sequences</taxon>
        <taxon>metagenomes</taxon>
        <taxon>ecological metagenomes</taxon>
    </lineage>
</organism>
<proteinExistence type="predicted"/>
<dbReference type="AlphaFoldDB" id="A0A381Y0I8"/>
<gene>
    <name evidence="1" type="ORF">METZ01_LOCUS122847</name>
</gene>
<name>A0A381Y0I8_9ZZZZ</name>
<reference evidence="1" key="1">
    <citation type="submission" date="2018-05" db="EMBL/GenBank/DDBJ databases">
        <authorList>
            <person name="Lanie J.A."/>
            <person name="Ng W.-L."/>
            <person name="Kazmierczak K.M."/>
            <person name="Andrzejewski T.M."/>
            <person name="Davidsen T.M."/>
            <person name="Wayne K.J."/>
            <person name="Tettelin H."/>
            <person name="Glass J.I."/>
            <person name="Rusch D."/>
            <person name="Podicherti R."/>
            <person name="Tsui H.-C.T."/>
            <person name="Winkler M.E."/>
        </authorList>
    </citation>
    <scope>NUCLEOTIDE SEQUENCE</scope>
</reference>
<evidence type="ECO:0000313" key="1">
    <source>
        <dbReference type="EMBL" id="SVA69993.1"/>
    </source>
</evidence>
<feature type="non-terminal residue" evidence="1">
    <location>
        <position position="1"/>
    </location>
</feature>
<protein>
    <submittedName>
        <fullName evidence="1">Uncharacterized protein</fullName>
    </submittedName>
</protein>
<sequence length="25" mass="2790">ILSMFVLGLLIAQFRKSELIKELAG</sequence>
<dbReference type="EMBL" id="UINC01016894">
    <property type="protein sequence ID" value="SVA69993.1"/>
    <property type="molecule type" value="Genomic_DNA"/>
</dbReference>